<gene>
    <name evidence="1" type="ORF">MML48_4g00006544</name>
</gene>
<comment type="caution">
    <text evidence="1">The sequence shown here is derived from an EMBL/GenBank/DDBJ whole genome shotgun (WGS) entry which is preliminary data.</text>
</comment>
<organism evidence="1 2">
    <name type="scientific">Holotrichia oblita</name>
    <name type="common">Chafer beetle</name>
    <dbReference type="NCBI Taxonomy" id="644536"/>
    <lineage>
        <taxon>Eukaryota</taxon>
        <taxon>Metazoa</taxon>
        <taxon>Ecdysozoa</taxon>
        <taxon>Arthropoda</taxon>
        <taxon>Hexapoda</taxon>
        <taxon>Insecta</taxon>
        <taxon>Pterygota</taxon>
        <taxon>Neoptera</taxon>
        <taxon>Endopterygota</taxon>
        <taxon>Coleoptera</taxon>
        <taxon>Polyphaga</taxon>
        <taxon>Scarabaeiformia</taxon>
        <taxon>Scarabaeidae</taxon>
        <taxon>Melolonthinae</taxon>
        <taxon>Holotrichia</taxon>
    </lineage>
</organism>
<accession>A0ACB9TA74</accession>
<reference evidence="1" key="1">
    <citation type="submission" date="2022-04" db="EMBL/GenBank/DDBJ databases">
        <title>Chromosome-scale genome assembly of Holotrichia oblita Faldermann.</title>
        <authorList>
            <person name="Rongchong L."/>
        </authorList>
    </citation>
    <scope>NUCLEOTIDE SEQUENCE</scope>
    <source>
        <strain evidence="1">81SQS9</strain>
    </source>
</reference>
<dbReference type="EMBL" id="CM043018">
    <property type="protein sequence ID" value="KAI4463659.1"/>
    <property type="molecule type" value="Genomic_DNA"/>
</dbReference>
<keyword evidence="1" id="KW-0689">Ribosomal protein</keyword>
<sequence>MYLLYKISNFLVVVLEMASKLGTLPGFVECGLVSGKPIDIESERWREWCLADYVIFGLPSIAYACLKVGFLFQRESEAGALKVVALCSFYAIPKLLLRSTQGQRAEPSAQVLLPSEKKIGLILDYDLRTEIDSMFNPEEVIEKVNKQIAANEQGRLFAVVQIAGKQFKVTAGDVVVIEGYWPPTVGDKISLDKVLLVGGLDFSLIGKPLVERGLIDVHATVIEKTLSHTKTHFRKKRRKQYKRINCIVQQTMLRINKVQVIGQLNNPPSVIEVAHTTPTQHS</sequence>
<name>A0ACB9TA74_HOLOL</name>
<keyword evidence="2" id="KW-1185">Reference proteome</keyword>
<keyword evidence="1" id="KW-0687">Ribonucleoprotein</keyword>
<proteinExistence type="predicted"/>
<dbReference type="Proteomes" id="UP001056778">
    <property type="component" value="Chromosome 4"/>
</dbReference>
<protein>
    <submittedName>
        <fullName evidence="1">50s ribosomal protein l21</fullName>
    </submittedName>
</protein>
<evidence type="ECO:0000313" key="1">
    <source>
        <dbReference type="EMBL" id="KAI4463659.1"/>
    </source>
</evidence>
<evidence type="ECO:0000313" key="2">
    <source>
        <dbReference type="Proteomes" id="UP001056778"/>
    </source>
</evidence>